<evidence type="ECO:0000313" key="9">
    <source>
        <dbReference type="Proteomes" id="UP000244855"/>
    </source>
</evidence>
<name>A0A2V1DEF5_9PLEO</name>
<dbReference type="PANTHER" id="PTHR21286">
    <property type="entry name" value="NUCLEAR PORE COMPLEX PROTEIN NUP160"/>
    <property type="match status" value="1"/>
</dbReference>
<dbReference type="Gene3D" id="2.130.10.10">
    <property type="entry name" value="YVTN repeat-like/Quinoprotein amine dehydrogenase"/>
    <property type="match status" value="1"/>
</dbReference>
<dbReference type="EMBL" id="KZ805465">
    <property type="protein sequence ID" value="PVH96421.1"/>
    <property type="molecule type" value="Genomic_DNA"/>
</dbReference>
<keyword evidence="9" id="KW-1185">Reference proteome</keyword>
<dbReference type="GO" id="GO:0017056">
    <property type="term" value="F:structural constituent of nuclear pore"/>
    <property type="evidence" value="ECO:0007669"/>
    <property type="project" value="TreeGrafter"/>
</dbReference>
<feature type="region of interest" description="Disordered" evidence="4">
    <location>
        <begin position="446"/>
        <end position="467"/>
    </location>
</feature>
<evidence type="ECO:0000256" key="1">
    <source>
        <dbReference type="ARBA" id="ARBA00004123"/>
    </source>
</evidence>
<dbReference type="InterPro" id="IPR011044">
    <property type="entry name" value="Quino_amine_DH_bsu"/>
</dbReference>
<evidence type="ECO:0000256" key="2">
    <source>
        <dbReference type="ARBA" id="ARBA00022448"/>
    </source>
</evidence>
<dbReference type="PANTHER" id="PTHR21286:SF0">
    <property type="entry name" value="NUCLEAR PORE COMPLEX PROTEIN NUP160"/>
    <property type="match status" value="1"/>
</dbReference>
<dbReference type="InterPro" id="IPR021717">
    <property type="entry name" value="Nucleoporin_Nup160"/>
</dbReference>
<dbReference type="STRING" id="97972.A0A2V1DEF5"/>
<feature type="compositionally biased region" description="Basic and acidic residues" evidence="4">
    <location>
        <begin position="458"/>
        <end position="467"/>
    </location>
</feature>
<dbReference type="InterPro" id="IPR059141">
    <property type="entry name" value="Beta-prop_Nup120_160"/>
</dbReference>
<gene>
    <name evidence="8" type="ORF">DM02DRAFT_617248</name>
</gene>
<dbReference type="GO" id="GO:0005643">
    <property type="term" value="C:nuclear pore"/>
    <property type="evidence" value="ECO:0007669"/>
    <property type="project" value="TreeGrafter"/>
</dbReference>
<evidence type="ECO:0000313" key="8">
    <source>
        <dbReference type="EMBL" id="PVH96421.1"/>
    </source>
</evidence>
<dbReference type="InterPro" id="IPR015943">
    <property type="entry name" value="WD40/YVTN_repeat-like_dom_sf"/>
</dbReference>
<keyword evidence="2" id="KW-0813">Transport</keyword>
<evidence type="ECO:0000256" key="3">
    <source>
        <dbReference type="ARBA" id="ARBA00023242"/>
    </source>
</evidence>
<dbReference type="InterPro" id="IPR048884">
    <property type="entry name" value="Nup120_helical"/>
</dbReference>
<evidence type="ECO:0000259" key="5">
    <source>
        <dbReference type="Pfam" id="PF11715"/>
    </source>
</evidence>
<dbReference type="Pfam" id="PF23300">
    <property type="entry name" value="HEAT_Nup120"/>
    <property type="match status" value="1"/>
</dbReference>
<proteinExistence type="predicted"/>
<evidence type="ECO:0000259" key="7">
    <source>
        <dbReference type="Pfam" id="PF23300"/>
    </source>
</evidence>
<evidence type="ECO:0008006" key="10">
    <source>
        <dbReference type="Google" id="ProtNLM"/>
    </source>
</evidence>
<organism evidence="8 9">
    <name type="scientific">Periconia macrospinosa</name>
    <dbReference type="NCBI Taxonomy" id="97972"/>
    <lineage>
        <taxon>Eukaryota</taxon>
        <taxon>Fungi</taxon>
        <taxon>Dikarya</taxon>
        <taxon>Ascomycota</taxon>
        <taxon>Pezizomycotina</taxon>
        <taxon>Dothideomycetes</taxon>
        <taxon>Pleosporomycetidae</taxon>
        <taxon>Pleosporales</taxon>
        <taxon>Massarineae</taxon>
        <taxon>Periconiaceae</taxon>
        <taxon>Periconia</taxon>
    </lineage>
</organism>
<dbReference type="InterPro" id="IPR056548">
    <property type="entry name" value="HEAT_Nup120"/>
</dbReference>
<comment type="subcellular location">
    <subcellularLocation>
        <location evidence="1">Nucleus</location>
    </subcellularLocation>
</comment>
<dbReference type="AlphaFoldDB" id="A0A2V1DEF5"/>
<dbReference type="Proteomes" id="UP000244855">
    <property type="component" value="Unassembled WGS sequence"/>
</dbReference>
<feature type="domain" description="Nucleoporin nup120-like HEAT repeat" evidence="7">
    <location>
        <begin position="877"/>
        <end position="1045"/>
    </location>
</feature>
<evidence type="ECO:0000256" key="4">
    <source>
        <dbReference type="SAM" id="MobiDB-lite"/>
    </source>
</evidence>
<sequence length="1213" mass="137575">MVKNGSPCLYTEARLNIEPAFPDSTISITLPATSTSTFSQQTRPKRVAITENYGGLDEDAFSKRHLASDGSMFFRKTHIYPRSFLWRILDDRRTLEVQAADLDHDIDHKKEANLTLLFRFSSPIRPFCVAFAEPDDRDALIVFAITDSCELYTLTLHRDFFSVPDASEQDITDWCKRTKPNLLNAQKPYRLVAVGANELLVSLDNGGIVRLTRDKKDETLWQEDLYQEHHWSLRGILPWKGQHTIRFNNSIDLVPSSAATMAVSPDGKHIISACLDHRLRIFNIASGKLTLQRDLLHQPDGSHERNPPYFIGPSQHVLLQVVSVGGDHAPDAEYFLVTYSPLEHQFKFWGVRDADNDLDGIYDVRNDIEFSPPIDDLMDATVWTMEEFVVVPGPSRWRDMEIWIRARSGPSSKVYSLTFDLKGDSKKLVKTWKSGWATVHSGPLTVEELRNNPTNPGEQEHDSEHSETNLSDQWLDFLFLPGRFTTATLEAAHTYLRKGIDTPPKRPQKGPLKERLCATINALASTTQRGVPELDNYGDAVAQQWQSYYGIVKDMHKRRGEALCLVYDHKLDMPWLVLSDYLSAIRKCGEAEVITLNAAMVHKSQSPNLPLSQALPQDNNGQEKNRDVARLLNAATLLRRRFPRSFQQALKQQVELDMLQSRSLTVVDRMEQMDLNCDLSQLLTEDDLAVFLEELGTELDDLDTSIFIEALQVFTVEADERPDKRKQIARYGLSALLRISQETLERNYDVMLDLLVVVLFMHFEENLSAEFDASKVFVELMTFFKDYLVLKWLATTVWSHQAATSPATEALMVGLGETYNTTRFPMTQVILEGIHGLNAHGMSLPSALKSERLTWWSLAWLRSFFNETFDEKVDETMGILLVQKEYALAMEFSRFSTTSSAWSTYLKGRMHLALGENARASICFQRAAHNLALSSMFDVHMSDSANILTEIERGDFSEGLARFYHHVLTLFEKAKAHSYAADFAHLGLRSLTGNQEMELKTEFLQRLFTASVQTSRFTEAYTALIRHSDPALQHSSLQKLITSMVSQSQTVALLKFPFVGLRDDVDGILSSLCHRTLNLASGPPYHQILYSFRISRGDFRGAATILYERLQRLKSTSSKIHDPGDESLAQCYLLIINALLSVSAEDAYIVAEQRIDDSMAPAWTIGKAKKMLKRHVVTLEMLRKEYQAELDRVAAIESGQFPFVDPADDMDIL</sequence>
<dbReference type="Pfam" id="PF11715">
    <property type="entry name" value="Beta-prop_Nup120_160"/>
    <property type="match status" value="1"/>
</dbReference>
<reference evidence="8 9" key="1">
    <citation type="journal article" date="2018" name="Sci. Rep.">
        <title>Comparative genomics provides insights into the lifestyle and reveals functional heterogeneity of dark septate endophytic fungi.</title>
        <authorList>
            <person name="Knapp D.G."/>
            <person name="Nemeth J.B."/>
            <person name="Barry K."/>
            <person name="Hainaut M."/>
            <person name="Henrissat B."/>
            <person name="Johnson J."/>
            <person name="Kuo A."/>
            <person name="Lim J.H.P."/>
            <person name="Lipzen A."/>
            <person name="Nolan M."/>
            <person name="Ohm R.A."/>
            <person name="Tamas L."/>
            <person name="Grigoriev I.V."/>
            <person name="Spatafora J.W."/>
            <person name="Nagy L.G."/>
            <person name="Kovacs G.M."/>
        </authorList>
    </citation>
    <scope>NUCLEOTIDE SEQUENCE [LARGE SCALE GENOMIC DNA]</scope>
    <source>
        <strain evidence="8 9">DSE2036</strain>
    </source>
</reference>
<dbReference type="OrthoDB" id="67716at2759"/>
<dbReference type="Pfam" id="PF21486">
    <property type="entry name" value="NUP120_helical"/>
    <property type="match status" value="1"/>
</dbReference>
<evidence type="ECO:0000259" key="6">
    <source>
        <dbReference type="Pfam" id="PF21486"/>
    </source>
</evidence>
<feature type="domain" description="Nucleoporin Nup120/160 beta-propeller" evidence="5">
    <location>
        <begin position="82"/>
        <end position="592"/>
    </location>
</feature>
<protein>
    <recommendedName>
        <fullName evidence="10">Nucleoporin Nup120/160</fullName>
    </recommendedName>
</protein>
<accession>A0A2V1DEF5</accession>
<keyword evidence="3" id="KW-0539">Nucleus</keyword>
<feature type="domain" description="Nucleoporin Nup120 helical" evidence="6">
    <location>
        <begin position="655"/>
        <end position="780"/>
    </location>
</feature>
<dbReference type="SUPFAM" id="SSF50969">
    <property type="entry name" value="YVTN repeat-like/Quinoprotein amine dehydrogenase"/>
    <property type="match status" value="1"/>
</dbReference>